<organism evidence="1 2">
    <name type="scientific">Caerostris extrusa</name>
    <name type="common">Bark spider</name>
    <name type="synonym">Caerostris bankana</name>
    <dbReference type="NCBI Taxonomy" id="172846"/>
    <lineage>
        <taxon>Eukaryota</taxon>
        <taxon>Metazoa</taxon>
        <taxon>Ecdysozoa</taxon>
        <taxon>Arthropoda</taxon>
        <taxon>Chelicerata</taxon>
        <taxon>Arachnida</taxon>
        <taxon>Araneae</taxon>
        <taxon>Araneomorphae</taxon>
        <taxon>Entelegynae</taxon>
        <taxon>Araneoidea</taxon>
        <taxon>Araneidae</taxon>
        <taxon>Caerostris</taxon>
    </lineage>
</organism>
<dbReference type="EMBL" id="BPLR01004000">
    <property type="protein sequence ID" value="GIX91174.1"/>
    <property type="molecule type" value="Genomic_DNA"/>
</dbReference>
<evidence type="ECO:0000313" key="1">
    <source>
        <dbReference type="EMBL" id="GIX91174.1"/>
    </source>
</evidence>
<name>A0AAV4P3D6_CAEEX</name>
<evidence type="ECO:0000313" key="2">
    <source>
        <dbReference type="Proteomes" id="UP001054945"/>
    </source>
</evidence>
<dbReference type="Proteomes" id="UP001054945">
    <property type="component" value="Unassembled WGS sequence"/>
</dbReference>
<sequence>MSRRRQDKDYKETHRGAALEICSVLCMSCEMDTGFFRRRVARAPAGAPDDYGWMISEDLKAAGHCGPSDMEVMHPSAL</sequence>
<reference evidence="1 2" key="1">
    <citation type="submission" date="2021-06" db="EMBL/GenBank/DDBJ databases">
        <title>Caerostris extrusa draft genome.</title>
        <authorList>
            <person name="Kono N."/>
            <person name="Arakawa K."/>
        </authorList>
    </citation>
    <scope>NUCLEOTIDE SEQUENCE [LARGE SCALE GENOMIC DNA]</scope>
</reference>
<accession>A0AAV4P3D6</accession>
<keyword evidence="2" id="KW-1185">Reference proteome</keyword>
<comment type="caution">
    <text evidence="1">The sequence shown here is derived from an EMBL/GenBank/DDBJ whole genome shotgun (WGS) entry which is preliminary data.</text>
</comment>
<proteinExistence type="predicted"/>
<gene>
    <name evidence="1" type="ORF">CEXT_314141</name>
</gene>
<dbReference type="AlphaFoldDB" id="A0AAV4P3D6"/>
<protein>
    <submittedName>
        <fullName evidence="1">Uncharacterized protein</fullName>
    </submittedName>
</protein>